<comment type="caution">
    <text evidence="2">The sequence shown here is derived from an EMBL/GenBank/DDBJ whole genome shotgun (WGS) entry which is preliminary data.</text>
</comment>
<dbReference type="EMBL" id="BMIJ01000007">
    <property type="protein sequence ID" value="GGC04218.1"/>
    <property type="molecule type" value="Genomic_DNA"/>
</dbReference>
<proteinExistence type="predicted"/>
<sequence length="66" mass="7383">MVRLHWRDASSINSDRALQVGYGRALDYTIETALLLELRSAGGRHGESRDDAHLGGTDPQLTIRHR</sequence>
<protein>
    <submittedName>
        <fullName evidence="2">Uncharacterized protein</fullName>
    </submittedName>
</protein>
<name>A0ABQ1KQZ2_9GAMM</name>
<organism evidence="2 3">
    <name type="scientific">Marinobacterium zhoushanense</name>
    <dbReference type="NCBI Taxonomy" id="1679163"/>
    <lineage>
        <taxon>Bacteria</taxon>
        <taxon>Pseudomonadati</taxon>
        <taxon>Pseudomonadota</taxon>
        <taxon>Gammaproteobacteria</taxon>
        <taxon>Oceanospirillales</taxon>
        <taxon>Oceanospirillaceae</taxon>
        <taxon>Marinobacterium</taxon>
    </lineage>
</organism>
<feature type="compositionally biased region" description="Basic and acidic residues" evidence="1">
    <location>
        <begin position="44"/>
        <end position="53"/>
    </location>
</feature>
<keyword evidence="3" id="KW-1185">Reference proteome</keyword>
<gene>
    <name evidence="2" type="ORF">GCM10011352_33050</name>
</gene>
<evidence type="ECO:0000313" key="2">
    <source>
        <dbReference type="EMBL" id="GGC04218.1"/>
    </source>
</evidence>
<feature type="region of interest" description="Disordered" evidence="1">
    <location>
        <begin position="43"/>
        <end position="66"/>
    </location>
</feature>
<reference evidence="3" key="1">
    <citation type="journal article" date="2019" name="Int. J. Syst. Evol. Microbiol.">
        <title>The Global Catalogue of Microorganisms (GCM) 10K type strain sequencing project: providing services to taxonomists for standard genome sequencing and annotation.</title>
        <authorList>
            <consortium name="The Broad Institute Genomics Platform"/>
            <consortium name="The Broad Institute Genome Sequencing Center for Infectious Disease"/>
            <person name="Wu L."/>
            <person name="Ma J."/>
        </authorList>
    </citation>
    <scope>NUCLEOTIDE SEQUENCE [LARGE SCALE GENOMIC DNA]</scope>
    <source>
        <strain evidence="3">CGMCC 1.15341</strain>
    </source>
</reference>
<evidence type="ECO:0000313" key="3">
    <source>
        <dbReference type="Proteomes" id="UP000629025"/>
    </source>
</evidence>
<dbReference type="Proteomes" id="UP000629025">
    <property type="component" value="Unassembled WGS sequence"/>
</dbReference>
<evidence type="ECO:0000256" key="1">
    <source>
        <dbReference type="SAM" id="MobiDB-lite"/>
    </source>
</evidence>
<accession>A0ABQ1KQZ2</accession>